<keyword evidence="2" id="KW-1185">Reference proteome</keyword>
<comment type="caution">
    <text evidence="1">The sequence shown here is derived from an EMBL/GenBank/DDBJ whole genome shotgun (WGS) entry which is preliminary data.</text>
</comment>
<name>A0ABV3Z373_9PROT</name>
<protein>
    <submittedName>
        <fullName evidence="1">Uncharacterized protein</fullName>
    </submittedName>
</protein>
<gene>
    <name evidence="1" type="ORF">ABFZ84_05320</name>
</gene>
<dbReference type="RefSeq" id="WP_369312899.1">
    <property type="nucleotide sequence ID" value="NZ_JBEHZE010000001.1"/>
</dbReference>
<sequence length="232" mass="27057">MSKRTQNKSQKSMEFLDLYASLDGWTEKEAVLLSLCIDPRNPFEGLDQKKIFNINDIPLYKNRLFMLMRAVVAFGWDGYVLPKDFIVWAELKKISVPERLKIAVNKTQTGGSFVFRQQNENAIEIKEKSYLEEIQLEENARELAEYRERKWQEIREKQLEIEAEKVNPKARTSLLKMIFGMAIDKYRYQSNAKICHSASKIQSAVERAGMEIDVDTVRNWLRESAELAAEPK</sequence>
<proteinExistence type="predicted"/>
<evidence type="ECO:0000313" key="2">
    <source>
        <dbReference type="Proteomes" id="UP001560685"/>
    </source>
</evidence>
<dbReference type="Proteomes" id="UP001560685">
    <property type="component" value="Unassembled WGS sequence"/>
</dbReference>
<reference evidence="1 2" key="1">
    <citation type="submission" date="2024-05" db="EMBL/GenBank/DDBJ databases">
        <title>Three bacterial strains, DH-69, EH-24, and ECK-19 isolated from coastal sediments.</title>
        <authorList>
            <person name="Ye Y.-Q."/>
            <person name="Du Z.-J."/>
        </authorList>
    </citation>
    <scope>NUCLEOTIDE SEQUENCE [LARGE SCALE GENOMIC DNA]</scope>
    <source>
        <strain evidence="1 2">ECK-19</strain>
    </source>
</reference>
<accession>A0ABV3Z373</accession>
<evidence type="ECO:0000313" key="1">
    <source>
        <dbReference type="EMBL" id="MEX6632963.1"/>
    </source>
</evidence>
<organism evidence="1 2">
    <name type="scientific">Hyphococcus lacteus</name>
    <dbReference type="NCBI Taxonomy" id="3143536"/>
    <lineage>
        <taxon>Bacteria</taxon>
        <taxon>Pseudomonadati</taxon>
        <taxon>Pseudomonadota</taxon>
        <taxon>Alphaproteobacteria</taxon>
        <taxon>Parvularculales</taxon>
        <taxon>Parvularculaceae</taxon>
        <taxon>Hyphococcus</taxon>
    </lineage>
</organism>
<dbReference type="EMBL" id="JBEHZE010000001">
    <property type="protein sequence ID" value="MEX6632963.1"/>
    <property type="molecule type" value="Genomic_DNA"/>
</dbReference>